<sequence length="249" mass="28455">MALPFAKPEDVEAYYDRLVQHFRVQLGRDAARLMGPMIEYMDRTWIGPRGISPGEPSRTALFDTDFWNCRQYTVQDLPRTNNHVEAWHNAIQQTIRQHHLTIEVLIKKLKQEEALPTWTSHMPLPETSLPSCTTASSEPQRSRPLISNALTNAIVPLPQYRIRKSNFESESDATRSENADSRSSGFRSKGKEKKSDHASGIHLNATVNGVLIQLQIELEVHQKRRKGTIKDVELFMAEQCVANNDRRRG</sequence>
<accession>A0A811K882</accession>
<name>A0A811K882_9BILA</name>
<feature type="compositionally biased region" description="Polar residues" evidence="1">
    <location>
        <begin position="128"/>
        <end position="139"/>
    </location>
</feature>
<evidence type="ECO:0000313" key="2">
    <source>
        <dbReference type="EMBL" id="CAD5211690.1"/>
    </source>
</evidence>
<dbReference type="EMBL" id="CAJFCW020000002">
    <property type="protein sequence ID" value="CAG9094109.1"/>
    <property type="molecule type" value="Genomic_DNA"/>
</dbReference>
<feature type="region of interest" description="Disordered" evidence="1">
    <location>
        <begin position="118"/>
        <end position="147"/>
    </location>
</feature>
<comment type="caution">
    <text evidence="2">The sequence shown here is derived from an EMBL/GenBank/DDBJ whole genome shotgun (WGS) entry which is preliminary data.</text>
</comment>
<protein>
    <submittedName>
        <fullName evidence="2">Uncharacterized protein</fullName>
    </submittedName>
</protein>
<dbReference type="EMBL" id="CAJFDH010000002">
    <property type="protein sequence ID" value="CAD5211690.1"/>
    <property type="molecule type" value="Genomic_DNA"/>
</dbReference>
<dbReference type="Proteomes" id="UP000783686">
    <property type="component" value="Unassembled WGS sequence"/>
</dbReference>
<gene>
    <name evidence="2" type="ORF">BOKJ2_LOCUS3820</name>
</gene>
<dbReference type="OrthoDB" id="5844348at2759"/>
<proteinExistence type="predicted"/>
<feature type="region of interest" description="Disordered" evidence="1">
    <location>
        <begin position="166"/>
        <end position="200"/>
    </location>
</feature>
<dbReference type="Proteomes" id="UP000614601">
    <property type="component" value="Unassembled WGS sequence"/>
</dbReference>
<reference evidence="2" key="1">
    <citation type="submission" date="2020-09" db="EMBL/GenBank/DDBJ databases">
        <authorList>
            <person name="Kikuchi T."/>
        </authorList>
    </citation>
    <scope>NUCLEOTIDE SEQUENCE</scope>
    <source>
        <strain evidence="2">SH1</strain>
    </source>
</reference>
<keyword evidence="3" id="KW-1185">Reference proteome</keyword>
<dbReference type="AlphaFoldDB" id="A0A811K882"/>
<evidence type="ECO:0000256" key="1">
    <source>
        <dbReference type="SAM" id="MobiDB-lite"/>
    </source>
</evidence>
<organism evidence="2 3">
    <name type="scientific">Bursaphelenchus okinawaensis</name>
    <dbReference type="NCBI Taxonomy" id="465554"/>
    <lineage>
        <taxon>Eukaryota</taxon>
        <taxon>Metazoa</taxon>
        <taxon>Ecdysozoa</taxon>
        <taxon>Nematoda</taxon>
        <taxon>Chromadorea</taxon>
        <taxon>Rhabditida</taxon>
        <taxon>Tylenchina</taxon>
        <taxon>Tylenchomorpha</taxon>
        <taxon>Aphelenchoidea</taxon>
        <taxon>Aphelenchoididae</taxon>
        <taxon>Bursaphelenchus</taxon>
    </lineage>
</organism>
<evidence type="ECO:0000313" key="3">
    <source>
        <dbReference type="Proteomes" id="UP000614601"/>
    </source>
</evidence>